<dbReference type="InterPro" id="IPR011990">
    <property type="entry name" value="TPR-like_helical_dom_sf"/>
</dbReference>
<gene>
    <name evidence="6" type="ORF">SG34_014580</name>
</gene>
<reference evidence="6 7" key="1">
    <citation type="journal article" date="2015" name="Genome Announc.">
        <title>Draft Genome Sequences of Marine Isolates of Thalassomonas viridans and Thalassomonas actiniarum.</title>
        <authorList>
            <person name="Olonade I."/>
            <person name="van Zyl L.J."/>
            <person name="Trindade M."/>
        </authorList>
    </citation>
    <scope>NUCLEOTIDE SEQUENCE [LARGE SCALE GENOMIC DNA]</scope>
    <source>
        <strain evidence="6 7">XOM25</strain>
    </source>
</reference>
<reference evidence="6 7" key="2">
    <citation type="journal article" date="2022" name="Mar. Drugs">
        <title>Bioassay-Guided Fractionation Leads to the Detection of Cholic Acid Generated by the Rare Thalassomonas sp.</title>
        <authorList>
            <person name="Pheiffer F."/>
            <person name="Schneider Y.K."/>
            <person name="Hansen E.H."/>
            <person name="Andersen J.H."/>
            <person name="Isaksson J."/>
            <person name="Busche T."/>
            <person name="R C."/>
            <person name="Kalinowski J."/>
            <person name="Zyl L.V."/>
            <person name="Trindade M."/>
        </authorList>
    </citation>
    <scope>NUCLEOTIDE SEQUENCE [LARGE SCALE GENOMIC DNA]</scope>
    <source>
        <strain evidence="6 7">XOM25</strain>
    </source>
</reference>
<dbReference type="SUPFAM" id="SSF48452">
    <property type="entry name" value="TPR-like"/>
    <property type="match status" value="1"/>
</dbReference>
<dbReference type="PROSITE" id="PS00108">
    <property type="entry name" value="PROTEIN_KINASE_ST"/>
    <property type="match status" value="1"/>
</dbReference>
<dbReference type="PANTHER" id="PTHR16305:SF28">
    <property type="entry name" value="GUANYLATE CYCLASE DOMAIN-CONTAINING PROTEIN"/>
    <property type="match status" value="1"/>
</dbReference>
<dbReference type="GO" id="GO:0004672">
    <property type="term" value="F:protein kinase activity"/>
    <property type="evidence" value="ECO:0007669"/>
    <property type="project" value="InterPro"/>
</dbReference>
<dbReference type="NCBIfam" id="TIGR03903">
    <property type="entry name" value="TOMM_kin_cyc"/>
    <property type="match status" value="1"/>
</dbReference>
<evidence type="ECO:0000313" key="6">
    <source>
        <dbReference type="EMBL" id="WDE08005.1"/>
    </source>
</evidence>
<keyword evidence="6" id="KW-0808">Transferase</keyword>
<dbReference type="Gene3D" id="3.30.70.1230">
    <property type="entry name" value="Nucleotide cyclase"/>
    <property type="match status" value="1"/>
</dbReference>
<dbReference type="RefSeq" id="WP_053046962.1">
    <property type="nucleotide sequence ID" value="NZ_CP059733.1"/>
</dbReference>
<keyword evidence="7" id="KW-1185">Reference proteome</keyword>
<dbReference type="InterPro" id="IPR000719">
    <property type="entry name" value="Prot_kinase_dom"/>
</dbReference>
<dbReference type="InterPro" id="IPR011009">
    <property type="entry name" value="Kinase-like_dom_sf"/>
</dbReference>
<dbReference type="Proteomes" id="UP000032352">
    <property type="component" value="Chromosome"/>
</dbReference>
<proteinExistence type="predicted"/>
<evidence type="ECO:0000313" key="7">
    <source>
        <dbReference type="Proteomes" id="UP000032352"/>
    </source>
</evidence>
<dbReference type="InterPro" id="IPR027417">
    <property type="entry name" value="P-loop_NTPase"/>
</dbReference>
<dbReference type="SMART" id="SM00220">
    <property type="entry name" value="S_TKc"/>
    <property type="match status" value="1"/>
</dbReference>
<evidence type="ECO:0000256" key="4">
    <source>
        <dbReference type="PROSITE-ProRule" id="PRU10141"/>
    </source>
</evidence>
<evidence type="ECO:0000256" key="2">
    <source>
        <dbReference type="ARBA" id="ARBA00022741"/>
    </source>
</evidence>
<evidence type="ECO:0000259" key="5">
    <source>
        <dbReference type="PROSITE" id="PS50011"/>
    </source>
</evidence>
<dbReference type="GO" id="GO:0016020">
    <property type="term" value="C:membrane"/>
    <property type="evidence" value="ECO:0007669"/>
    <property type="project" value="UniProtKB-SubCell"/>
</dbReference>
<protein>
    <submittedName>
        <fullName evidence="6">TOMM system kinase/cyclase fusion protein</fullName>
    </submittedName>
</protein>
<evidence type="ECO:0000256" key="1">
    <source>
        <dbReference type="ARBA" id="ARBA00004167"/>
    </source>
</evidence>
<keyword evidence="2 4" id="KW-0547">Nucleotide-binding</keyword>
<feature type="binding site" evidence="4">
    <location>
        <position position="49"/>
    </location>
    <ligand>
        <name>ATP</name>
        <dbReference type="ChEBI" id="CHEBI:30616"/>
    </ligand>
</feature>
<name>A0AAE9Z763_9GAMM</name>
<feature type="domain" description="Protein kinase" evidence="5">
    <location>
        <begin position="20"/>
        <end position="289"/>
    </location>
</feature>
<keyword evidence="6" id="KW-0418">Kinase</keyword>
<dbReference type="GO" id="GO:0005737">
    <property type="term" value="C:cytoplasm"/>
    <property type="evidence" value="ECO:0007669"/>
    <property type="project" value="TreeGrafter"/>
</dbReference>
<comment type="subcellular location">
    <subcellularLocation>
        <location evidence="1">Membrane</location>
        <topology evidence="1">Single-pass membrane protein</topology>
    </subcellularLocation>
</comment>
<dbReference type="InterPro" id="IPR023889">
    <property type="entry name" value="TOMM_kin_cyc"/>
</dbReference>
<keyword evidence="3 4" id="KW-0067">ATP-binding</keyword>
<dbReference type="EMBL" id="CP059733">
    <property type="protein sequence ID" value="WDE08005.1"/>
    <property type="molecule type" value="Genomic_DNA"/>
</dbReference>
<accession>A0AAE9Z763</accession>
<sequence>MANTTTNTLHSDLGFFSDAYRLIKKIGQGGFGQVYLAKQLNTNQDVAIKFLSISSDYDEAKKKRYIERFDRETLLCSRLQHPNIVRLLDKGCCYDNLLYAVFEYVDGKTLRETLAESGALLPVDAAEVMGQVLDALAHAHEQGVIHRDIKPANIMLTKVGAKIHAKVLDFGIGTLVNEVRQLDYKSITLTQETLGTPSYSAPEQLRGEPPTPKTDIYVWGLVFIECLTGQAAISGTSLASVFHKQLSQSNVPLPASLAGHSVCALLRRVLNKKADERASDAAELYHEFHQLNFSTLVGELNQGAGHNIAADSTLVVQPGDNETLINDVGAIQASYAALTERKQISALAVVLNVKAAGEQEPDDEVVDAIHRDQKAQCIDIAIRYGAYHVGTLANSLLFYFGYPVVSDNDSRLCARTALEISSKLSQRNSLLKPSQGIEILTQMGMYTGVVTTYADTVPEGNTANTAIELARLAGPNQVLTTKNSKHLLDRYLSFQTLPAASFGISARLEPLYALTGERQVEAFGFLRANHNKHAFTGREVELRLLRQLLNPQPAAAAAGRMRYKGGHVFGEAGIGKSRLVFELRNLARNHRHYVSQCLPEHKNNALYPVLNLVKNKFSLDALEPAAAVAKLQQALVGAVSEQEVYHTDDALVILCSWLALPLPRDIQVKALSTDIQKQLLFKALIGLLLDNRSATKERPLKQLFLFEDLHWADPTTLEFMAQLSLASQGSNEVFISTSRQPLPPVLAGCEFQPIELSKLSQEKTTEFVINLFDKQQVSRQLLDVVVSRTDGIPLFIEELVNMLKQKGLVRHLNGITDFINPDNLHEVPGSLRDSLQQKLDTLLYAKETAQLAATIGREFDYDLLAAASNHSAAQLQTDLNELIEADLIILQRKVAGDSYIFKHALVKDAAYGSLVKSVREKIHRQLATTMEVKFIRQSQSMAHILGHHWSQAEQADKAAHWFLTAGRQAAATFANTESISFYTKAVNELLKLAAGSELAPQQKNDLVSAYVGAGDGEIANGRHEQGRQAFMRALDYIGGSSIEKACIYHKIGKSWETHHHHDLALQAYQDAEDSLGAMPEHEAPLWWNEWLKIHSARLYVYYWQGEPGLMKPLVDKMAPVARQRGNAFQQAQFYDDLLHLRFRQTRFCLEDEDVAIARQACFFAGETGDLSIIASASFMLGFALYFNRQYSKSKEEMFNALEKARKINDITLQSRCLTYLAMSNRHLGNLEETEYYAGQSLEAALKAGMDDYIATAKANLSWVMLQKGEMQLSLETVKEGIHIWEQLAGTYPYPFQWLGLLVYLELVVNYDNMGAMEEENARELFAVIGLLLDVKQLKLPPAINNPLARAQMLYTGSKKYTQEIQQVIKEALSGAHRLDYL</sequence>
<dbReference type="PROSITE" id="PS50011">
    <property type="entry name" value="PROTEIN_KINASE_DOM"/>
    <property type="match status" value="1"/>
</dbReference>
<dbReference type="InterPro" id="IPR017441">
    <property type="entry name" value="Protein_kinase_ATP_BS"/>
</dbReference>
<dbReference type="InterPro" id="IPR008271">
    <property type="entry name" value="Ser/Thr_kinase_AS"/>
</dbReference>
<dbReference type="Pfam" id="PF13191">
    <property type="entry name" value="AAA_16"/>
    <property type="match status" value="1"/>
</dbReference>
<dbReference type="PANTHER" id="PTHR16305">
    <property type="entry name" value="TESTICULAR SOLUBLE ADENYLYL CYCLASE"/>
    <property type="match status" value="1"/>
</dbReference>
<dbReference type="PROSITE" id="PS00107">
    <property type="entry name" value="PROTEIN_KINASE_ATP"/>
    <property type="match status" value="1"/>
</dbReference>
<dbReference type="CDD" id="cd14014">
    <property type="entry name" value="STKc_PknB_like"/>
    <property type="match status" value="1"/>
</dbReference>
<dbReference type="KEGG" id="tvd:SG34_014580"/>
<dbReference type="GO" id="GO:0004016">
    <property type="term" value="F:adenylate cyclase activity"/>
    <property type="evidence" value="ECO:0007669"/>
    <property type="project" value="TreeGrafter"/>
</dbReference>
<dbReference type="Gene3D" id="1.10.510.10">
    <property type="entry name" value="Transferase(Phosphotransferase) domain 1"/>
    <property type="match status" value="1"/>
</dbReference>
<dbReference type="GO" id="GO:0005524">
    <property type="term" value="F:ATP binding"/>
    <property type="evidence" value="ECO:0007669"/>
    <property type="project" value="UniProtKB-UniRule"/>
</dbReference>
<dbReference type="SUPFAM" id="SSF56112">
    <property type="entry name" value="Protein kinase-like (PK-like)"/>
    <property type="match status" value="1"/>
</dbReference>
<dbReference type="SUPFAM" id="SSF52540">
    <property type="entry name" value="P-loop containing nucleoside triphosphate hydrolases"/>
    <property type="match status" value="1"/>
</dbReference>
<dbReference type="InterPro" id="IPR029787">
    <property type="entry name" value="Nucleotide_cyclase"/>
</dbReference>
<evidence type="ECO:0000256" key="3">
    <source>
        <dbReference type="ARBA" id="ARBA00022840"/>
    </source>
</evidence>
<dbReference type="Gene3D" id="1.25.40.10">
    <property type="entry name" value="Tetratricopeptide repeat domain"/>
    <property type="match status" value="1"/>
</dbReference>
<dbReference type="SUPFAM" id="SSF55073">
    <property type="entry name" value="Nucleotide cyclase"/>
    <property type="match status" value="1"/>
</dbReference>
<dbReference type="Pfam" id="PF00069">
    <property type="entry name" value="Pkinase"/>
    <property type="match status" value="1"/>
</dbReference>
<organism evidence="6 7">
    <name type="scientific">Thalassomonas viridans</name>
    <dbReference type="NCBI Taxonomy" id="137584"/>
    <lineage>
        <taxon>Bacteria</taxon>
        <taxon>Pseudomonadati</taxon>
        <taxon>Pseudomonadota</taxon>
        <taxon>Gammaproteobacteria</taxon>
        <taxon>Alteromonadales</taxon>
        <taxon>Colwelliaceae</taxon>
        <taxon>Thalassomonas</taxon>
    </lineage>
</organism>
<dbReference type="InterPro" id="IPR041664">
    <property type="entry name" value="AAA_16"/>
</dbReference>